<accession>A0ABQ3YVS8</accession>
<keyword evidence="1" id="KW-0472">Membrane</keyword>
<comment type="caution">
    <text evidence="2">The sequence shown here is derived from an EMBL/GenBank/DDBJ whole genome shotgun (WGS) entry which is preliminary data.</text>
</comment>
<evidence type="ECO:0000313" key="2">
    <source>
        <dbReference type="EMBL" id="GIE01684.1"/>
    </source>
</evidence>
<gene>
    <name evidence="2" type="ORF">Adu01nite_30340</name>
</gene>
<organism evidence="2 3">
    <name type="scientific">Paractinoplanes durhamensis</name>
    <dbReference type="NCBI Taxonomy" id="113563"/>
    <lineage>
        <taxon>Bacteria</taxon>
        <taxon>Bacillati</taxon>
        <taxon>Actinomycetota</taxon>
        <taxon>Actinomycetes</taxon>
        <taxon>Micromonosporales</taxon>
        <taxon>Micromonosporaceae</taxon>
        <taxon>Paractinoplanes</taxon>
    </lineage>
</organism>
<feature type="transmembrane region" description="Helical" evidence="1">
    <location>
        <begin position="26"/>
        <end position="47"/>
    </location>
</feature>
<sequence length="181" mass="19468">MAVILRGSQTAAVDLVARWRRRPGRVLFVVIIVAGAAVWLLGFWQYAQHDRIELIDLPVVADRADEACTTMRAAVAVSAAPAGSGVEARVRTVRAQDAAVAVMVARVRELGPEKLADDHPAASWLADWEDLVAVREKYADDLAAGRAVSLQVPVTDGVPITRRMDEVGLLCRVPAQLVTPG</sequence>
<name>A0ABQ3YVS8_9ACTN</name>
<keyword evidence="3" id="KW-1185">Reference proteome</keyword>
<dbReference type="Proteomes" id="UP000637628">
    <property type="component" value="Unassembled WGS sequence"/>
</dbReference>
<evidence type="ECO:0000313" key="3">
    <source>
        <dbReference type="Proteomes" id="UP000637628"/>
    </source>
</evidence>
<keyword evidence="1" id="KW-1133">Transmembrane helix</keyword>
<protein>
    <recommendedName>
        <fullName evidence="4">FtsX extracellular domain-containing protein</fullName>
    </recommendedName>
</protein>
<keyword evidence="1" id="KW-0812">Transmembrane</keyword>
<dbReference type="EMBL" id="BOML01000025">
    <property type="protein sequence ID" value="GIE01684.1"/>
    <property type="molecule type" value="Genomic_DNA"/>
</dbReference>
<evidence type="ECO:0008006" key="4">
    <source>
        <dbReference type="Google" id="ProtNLM"/>
    </source>
</evidence>
<proteinExistence type="predicted"/>
<reference evidence="2 3" key="1">
    <citation type="submission" date="2021-01" db="EMBL/GenBank/DDBJ databases">
        <title>Whole genome shotgun sequence of Actinoplanes durhamensis NBRC 14914.</title>
        <authorList>
            <person name="Komaki H."/>
            <person name="Tamura T."/>
        </authorList>
    </citation>
    <scope>NUCLEOTIDE SEQUENCE [LARGE SCALE GENOMIC DNA]</scope>
    <source>
        <strain evidence="2 3">NBRC 14914</strain>
    </source>
</reference>
<evidence type="ECO:0000256" key="1">
    <source>
        <dbReference type="SAM" id="Phobius"/>
    </source>
</evidence>